<keyword evidence="3" id="KW-0812">Transmembrane</keyword>
<dbReference type="InterPro" id="IPR006665">
    <property type="entry name" value="OmpA-like"/>
</dbReference>
<dbReference type="Gene3D" id="3.30.1330.60">
    <property type="entry name" value="OmpA-like domain"/>
    <property type="match status" value="1"/>
</dbReference>
<organism evidence="5 6">
    <name type="scientific">Haematospirillum jordaniae</name>
    <dbReference type="NCBI Taxonomy" id="1549855"/>
    <lineage>
        <taxon>Bacteria</taxon>
        <taxon>Pseudomonadati</taxon>
        <taxon>Pseudomonadota</taxon>
        <taxon>Alphaproteobacteria</taxon>
        <taxon>Rhodospirillales</taxon>
        <taxon>Novispirillaceae</taxon>
        <taxon>Haematospirillum</taxon>
    </lineage>
</organism>
<feature type="domain" description="OmpA-like" evidence="4">
    <location>
        <begin position="234"/>
        <end position="360"/>
    </location>
</feature>
<name>A0A143DES7_9PROT</name>
<dbReference type="EMBL" id="CP014525">
    <property type="protein sequence ID" value="AMW35030.1"/>
    <property type="molecule type" value="Genomic_DNA"/>
</dbReference>
<evidence type="ECO:0000256" key="1">
    <source>
        <dbReference type="PROSITE-ProRule" id="PRU00473"/>
    </source>
</evidence>
<evidence type="ECO:0000256" key="2">
    <source>
        <dbReference type="SAM" id="Coils"/>
    </source>
</evidence>
<accession>A0A143DES7</accession>
<feature type="coiled-coil region" evidence="2">
    <location>
        <begin position="45"/>
        <end position="191"/>
    </location>
</feature>
<dbReference type="RefSeq" id="WP_066135239.1">
    <property type="nucleotide sequence ID" value="NZ_CP014525.1"/>
</dbReference>
<dbReference type="GeneID" id="53316980"/>
<keyword evidence="3" id="KW-1133">Transmembrane helix</keyword>
<gene>
    <name evidence="5" type="ORF">AY555_07395</name>
</gene>
<evidence type="ECO:0000313" key="6">
    <source>
        <dbReference type="Proteomes" id="UP000076066"/>
    </source>
</evidence>
<dbReference type="PANTHER" id="PTHR30329">
    <property type="entry name" value="STATOR ELEMENT OF FLAGELLAR MOTOR COMPLEX"/>
    <property type="match status" value="1"/>
</dbReference>
<dbReference type="KEGG" id="hjo:AY555_07395"/>
<dbReference type="STRING" id="1549855.AY555_07395"/>
<feature type="transmembrane region" description="Helical" evidence="3">
    <location>
        <begin position="20"/>
        <end position="41"/>
    </location>
</feature>
<dbReference type="AlphaFoldDB" id="A0A143DES7"/>
<evidence type="ECO:0000256" key="3">
    <source>
        <dbReference type="SAM" id="Phobius"/>
    </source>
</evidence>
<dbReference type="InterPro" id="IPR036737">
    <property type="entry name" value="OmpA-like_sf"/>
</dbReference>
<dbReference type="PROSITE" id="PS51123">
    <property type="entry name" value="OMPA_2"/>
    <property type="match status" value="1"/>
</dbReference>
<evidence type="ECO:0000259" key="4">
    <source>
        <dbReference type="PROSITE" id="PS51123"/>
    </source>
</evidence>
<dbReference type="GO" id="GO:0016020">
    <property type="term" value="C:membrane"/>
    <property type="evidence" value="ECO:0007669"/>
    <property type="project" value="UniProtKB-UniRule"/>
</dbReference>
<dbReference type="OrthoDB" id="9815217at2"/>
<protein>
    <recommendedName>
        <fullName evidence="4">OmpA-like domain-containing protein</fullName>
    </recommendedName>
</protein>
<dbReference type="Pfam" id="PF00691">
    <property type="entry name" value="OmpA"/>
    <property type="match status" value="1"/>
</dbReference>
<keyword evidence="1 3" id="KW-0472">Membrane</keyword>
<dbReference type="InterPro" id="IPR050330">
    <property type="entry name" value="Bact_OuterMem_StrucFunc"/>
</dbReference>
<dbReference type="SUPFAM" id="SSF103088">
    <property type="entry name" value="OmpA-like"/>
    <property type="match status" value="1"/>
</dbReference>
<evidence type="ECO:0000313" key="5">
    <source>
        <dbReference type="EMBL" id="AMW35030.1"/>
    </source>
</evidence>
<sequence length="360" mass="40424">MTRRSRQRTIDIWPGFVDALGNLVIILMFVLLVFVLAQFFLGRSLSGKEEEVNSLTAQISNLAEALKLEQQAGAQMRARIATLTAELGTVSSRARELEDRNQGHSSLTAQLTADIEALEALHKKLEQEIAEKDRQLANNSGQLTEQTRLAEQARTQAALLQQQLDTLNAEMAKLSQALEATEKINREQQVQISDLGRQLNRALATRVQELQKYRSEFFGRLREVLGDRSDVRIEGDRFVFQSEVLFASASADLEDSGQDKLQRLATTLIDIARTIPPEINWILRIDGHTDSVPINTAQFRSNWELSSARAISVVNFLISQGIDPHRLAAAGFGEYQPLDAGQTPQERARNRRIEIKLDQR</sequence>
<dbReference type="NCBIfam" id="NF006544">
    <property type="entry name" value="PRK09039.1-3"/>
    <property type="match status" value="1"/>
</dbReference>
<dbReference type="PANTHER" id="PTHR30329:SF21">
    <property type="entry name" value="LIPOPROTEIN YIAD-RELATED"/>
    <property type="match status" value="1"/>
</dbReference>
<keyword evidence="2" id="KW-0175">Coiled coil</keyword>
<dbReference type="CDD" id="cd07185">
    <property type="entry name" value="OmpA_C-like"/>
    <property type="match status" value="1"/>
</dbReference>
<reference evidence="5 6" key="1">
    <citation type="submission" date="2016-02" db="EMBL/GenBank/DDBJ databases">
        <title>Complete Genome of H5569, the type strain of the newly described species Haematospirillium jordaniae.</title>
        <authorList>
            <person name="Nicholson A.C."/>
            <person name="Humrighouse B.W."/>
            <person name="Loparov V."/>
            <person name="McQuiston J.R."/>
        </authorList>
    </citation>
    <scope>NUCLEOTIDE SEQUENCE [LARGE SCALE GENOMIC DNA]</scope>
    <source>
        <strain evidence="5 6">H5569</strain>
    </source>
</reference>
<keyword evidence="6" id="KW-1185">Reference proteome</keyword>
<dbReference type="NCBIfam" id="NF006543">
    <property type="entry name" value="PRK09039.1-2"/>
    <property type="match status" value="1"/>
</dbReference>
<dbReference type="Proteomes" id="UP000076066">
    <property type="component" value="Chromosome"/>
</dbReference>
<proteinExistence type="predicted"/>
<dbReference type="SUPFAM" id="SSF57997">
    <property type="entry name" value="Tropomyosin"/>
    <property type="match status" value="1"/>
</dbReference>